<dbReference type="InterPro" id="IPR001647">
    <property type="entry name" value="HTH_TetR"/>
</dbReference>
<organism evidence="6 7">
    <name type="scientific">Streptomyces composti</name>
    <dbReference type="NCBI Taxonomy" id="2720025"/>
    <lineage>
        <taxon>Bacteria</taxon>
        <taxon>Bacillati</taxon>
        <taxon>Actinomycetota</taxon>
        <taxon>Actinomycetes</taxon>
        <taxon>Kitasatosporales</taxon>
        <taxon>Streptomycetaceae</taxon>
        <taxon>Streptomyces</taxon>
    </lineage>
</organism>
<dbReference type="SUPFAM" id="SSF48498">
    <property type="entry name" value="Tetracyclin repressor-like, C-terminal domain"/>
    <property type="match status" value="1"/>
</dbReference>
<protein>
    <submittedName>
        <fullName evidence="6">TetR/AcrR family transcriptional regulator</fullName>
    </submittedName>
</protein>
<dbReference type="Pfam" id="PF00440">
    <property type="entry name" value="TetR_N"/>
    <property type="match status" value="1"/>
</dbReference>
<keyword evidence="2 4" id="KW-0238">DNA-binding</keyword>
<evidence type="ECO:0000259" key="5">
    <source>
        <dbReference type="PROSITE" id="PS50977"/>
    </source>
</evidence>
<dbReference type="InterPro" id="IPR041478">
    <property type="entry name" value="TetR_C_27"/>
</dbReference>
<keyword evidence="1" id="KW-0805">Transcription regulation</keyword>
<dbReference type="Proteomes" id="UP000730591">
    <property type="component" value="Unassembled WGS sequence"/>
</dbReference>
<dbReference type="PROSITE" id="PS01081">
    <property type="entry name" value="HTH_TETR_1"/>
    <property type="match status" value="1"/>
</dbReference>
<dbReference type="PRINTS" id="PR00455">
    <property type="entry name" value="HTHTETR"/>
</dbReference>
<evidence type="ECO:0000313" key="7">
    <source>
        <dbReference type="Proteomes" id="UP000730591"/>
    </source>
</evidence>
<dbReference type="InterPro" id="IPR009057">
    <property type="entry name" value="Homeodomain-like_sf"/>
</dbReference>
<dbReference type="Pfam" id="PF17935">
    <property type="entry name" value="TetR_C_27"/>
    <property type="match status" value="1"/>
</dbReference>
<evidence type="ECO:0000256" key="3">
    <source>
        <dbReference type="ARBA" id="ARBA00023163"/>
    </source>
</evidence>
<evidence type="ECO:0000313" key="6">
    <source>
        <dbReference type="EMBL" id="NJP51641.1"/>
    </source>
</evidence>
<keyword evidence="7" id="KW-1185">Reference proteome</keyword>
<dbReference type="RefSeq" id="WP_167996493.1">
    <property type="nucleotide sequence ID" value="NZ_JAATEM010000018.1"/>
</dbReference>
<dbReference type="InterPro" id="IPR023772">
    <property type="entry name" value="DNA-bd_HTH_TetR-type_CS"/>
</dbReference>
<feature type="domain" description="HTH tetR-type" evidence="5">
    <location>
        <begin position="6"/>
        <end position="66"/>
    </location>
</feature>
<dbReference type="EMBL" id="JAATEM010000018">
    <property type="protein sequence ID" value="NJP51641.1"/>
    <property type="molecule type" value="Genomic_DNA"/>
</dbReference>
<dbReference type="PROSITE" id="PS50977">
    <property type="entry name" value="HTH_TETR_2"/>
    <property type="match status" value="1"/>
</dbReference>
<feature type="DNA-binding region" description="H-T-H motif" evidence="4">
    <location>
        <begin position="29"/>
        <end position="48"/>
    </location>
</feature>
<gene>
    <name evidence="6" type="ORF">HCJ93_16580</name>
</gene>
<dbReference type="SUPFAM" id="SSF46689">
    <property type="entry name" value="Homeodomain-like"/>
    <property type="match status" value="1"/>
</dbReference>
<evidence type="ECO:0000256" key="4">
    <source>
        <dbReference type="PROSITE-ProRule" id="PRU00335"/>
    </source>
</evidence>
<dbReference type="InterPro" id="IPR036271">
    <property type="entry name" value="Tet_transcr_reg_TetR-rel_C_sf"/>
</dbReference>
<dbReference type="InterPro" id="IPR050109">
    <property type="entry name" value="HTH-type_TetR-like_transc_reg"/>
</dbReference>
<evidence type="ECO:0000256" key="2">
    <source>
        <dbReference type="ARBA" id="ARBA00023125"/>
    </source>
</evidence>
<keyword evidence="3" id="KW-0804">Transcription</keyword>
<dbReference type="PANTHER" id="PTHR30055">
    <property type="entry name" value="HTH-TYPE TRANSCRIPTIONAL REGULATOR RUTR"/>
    <property type="match status" value="1"/>
</dbReference>
<dbReference type="Gene3D" id="1.10.357.10">
    <property type="entry name" value="Tetracycline Repressor, domain 2"/>
    <property type="match status" value="1"/>
</dbReference>
<sequence>MAATETLTAERILEATEEVLRRHGPAKATVVDVARALGVSHGSVYRHFRTKAALREAVTKRWLDRTSEALAGIVADTSRDPERRLRDWLAALFEAKRHKAGDDPELFATYVVLTGEQGRAVAEHLDDLTGQLTRIIEDGVAAGVFSSDDPAATARAVFHTTGRFHDPQYAPEWKDPRTDADFAAVVDLVLRGLRA</sequence>
<dbReference type="PANTHER" id="PTHR30055:SF151">
    <property type="entry name" value="TRANSCRIPTIONAL REGULATORY PROTEIN"/>
    <property type="match status" value="1"/>
</dbReference>
<name>A0ABX1AAT5_9ACTN</name>
<comment type="caution">
    <text evidence="6">The sequence shown here is derived from an EMBL/GenBank/DDBJ whole genome shotgun (WGS) entry which is preliminary data.</text>
</comment>
<accession>A0ABX1AAT5</accession>
<reference evidence="6 7" key="1">
    <citation type="submission" date="2020-03" db="EMBL/GenBank/DDBJ databases">
        <title>WGS of actinomycetes isolated from Thailand.</title>
        <authorList>
            <person name="Thawai C."/>
        </authorList>
    </citation>
    <scope>NUCLEOTIDE SEQUENCE [LARGE SCALE GENOMIC DNA]</scope>
    <source>
        <strain evidence="6 7">SBST2-5</strain>
    </source>
</reference>
<evidence type="ECO:0000256" key="1">
    <source>
        <dbReference type="ARBA" id="ARBA00023015"/>
    </source>
</evidence>
<proteinExistence type="predicted"/>